<dbReference type="Gene3D" id="3.80.10.10">
    <property type="entry name" value="Ribonuclease Inhibitor"/>
    <property type="match status" value="1"/>
</dbReference>
<dbReference type="InterPro" id="IPR001611">
    <property type="entry name" value="Leu-rich_rpt"/>
</dbReference>
<keyword evidence="4" id="KW-0732">Signal</keyword>
<feature type="signal peptide" evidence="4">
    <location>
        <begin position="1"/>
        <end position="37"/>
    </location>
</feature>
<accession>A0A182T199</accession>
<dbReference type="InterPro" id="IPR032675">
    <property type="entry name" value="LRR_dom_sf"/>
</dbReference>
<dbReference type="PANTHER" id="PTHR24366:SF96">
    <property type="entry name" value="LEUCINE RICH REPEAT CONTAINING 53"/>
    <property type="match status" value="1"/>
</dbReference>
<evidence type="ECO:0000313" key="5">
    <source>
        <dbReference type="EnsemblMetazoa" id="AMAM017596-PA"/>
    </source>
</evidence>
<evidence type="ECO:0000256" key="3">
    <source>
        <dbReference type="SAM" id="MobiDB-lite"/>
    </source>
</evidence>
<dbReference type="SUPFAM" id="SSF52058">
    <property type="entry name" value="L domain-like"/>
    <property type="match status" value="1"/>
</dbReference>
<keyword evidence="2" id="KW-0677">Repeat</keyword>
<name>A0A182T199_9DIPT</name>
<dbReference type="AlphaFoldDB" id="A0A182T199"/>
<evidence type="ECO:0000256" key="1">
    <source>
        <dbReference type="ARBA" id="ARBA00022614"/>
    </source>
</evidence>
<proteinExistence type="predicted"/>
<feature type="region of interest" description="Disordered" evidence="3">
    <location>
        <begin position="359"/>
        <end position="410"/>
    </location>
</feature>
<dbReference type="Proteomes" id="UP000075901">
    <property type="component" value="Unassembled WGS sequence"/>
</dbReference>
<evidence type="ECO:0008006" key="7">
    <source>
        <dbReference type="Google" id="ProtNLM"/>
    </source>
</evidence>
<dbReference type="VEuPathDB" id="VectorBase:AMAM017596"/>
<organism evidence="5 6">
    <name type="scientific">Anopheles maculatus</name>
    <dbReference type="NCBI Taxonomy" id="74869"/>
    <lineage>
        <taxon>Eukaryota</taxon>
        <taxon>Metazoa</taxon>
        <taxon>Ecdysozoa</taxon>
        <taxon>Arthropoda</taxon>
        <taxon>Hexapoda</taxon>
        <taxon>Insecta</taxon>
        <taxon>Pterygota</taxon>
        <taxon>Neoptera</taxon>
        <taxon>Endopterygota</taxon>
        <taxon>Diptera</taxon>
        <taxon>Nematocera</taxon>
        <taxon>Culicoidea</taxon>
        <taxon>Culicidae</taxon>
        <taxon>Anophelinae</taxon>
        <taxon>Anopheles</taxon>
        <taxon>Anopheles maculatus group</taxon>
    </lineage>
</organism>
<dbReference type="EnsemblMetazoa" id="AMAM017596-RA">
    <property type="protein sequence ID" value="AMAM017596-PA"/>
    <property type="gene ID" value="AMAM017596"/>
</dbReference>
<feature type="compositionally biased region" description="Basic and acidic residues" evidence="3">
    <location>
        <begin position="359"/>
        <end position="376"/>
    </location>
</feature>
<feature type="chain" id="PRO_5039924178" description="Leucine rich immune protein (Short)" evidence="4">
    <location>
        <begin position="38"/>
        <end position="500"/>
    </location>
</feature>
<evidence type="ECO:0000256" key="4">
    <source>
        <dbReference type="SAM" id="SignalP"/>
    </source>
</evidence>
<protein>
    <recommendedName>
        <fullName evidence="7">Leucine rich immune protein (Short)</fullName>
    </recommendedName>
</protein>
<keyword evidence="1" id="KW-0433">Leucine-rich repeat</keyword>
<evidence type="ECO:0000313" key="6">
    <source>
        <dbReference type="Proteomes" id="UP000075901"/>
    </source>
</evidence>
<dbReference type="PROSITE" id="PS51450">
    <property type="entry name" value="LRR"/>
    <property type="match status" value="1"/>
</dbReference>
<dbReference type="PANTHER" id="PTHR24366">
    <property type="entry name" value="IG(IMMUNOGLOBULIN) AND LRR(LEUCINE RICH REPEAT) DOMAINS"/>
    <property type="match status" value="1"/>
</dbReference>
<evidence type="ECO:0000256" key="2">
    <source>
        <dbReference type="ARBA" id="ARBA00022737"/>
    </source>
</evidence>
<sequence length="500" mass="55597">MAMFRYCTILGIKRSLFYIRFSLLSGIVGLAVGSSQGNSEVVYKCAPTPSPVCFVNFLTFEDPTANLMLKDVANKKTLNIKGGKIVALQSKHCESLSNFERILIGRVGLKELCFTTNFVQVSAEHNHLKTLHVDKLPADSAPYRVEELRLNDNQLESVDAVCNFVALKELHLEQNLLSTLDMNCFAEMKQLKKLHLAYNRLNMVSTTIGELPLPALSFLALQNNTLTELDLRKWSLPALEVLELSSNNLTSVRGLAKLEMLSEVSLAGNRWYCKELDQMLATLESDGVSVKDGDHNCSGIRNGTICCTYEPLASEGTLLDELRKFSELEQRYGEAENGLREMVQREIEAFENKIKELKKTHAKRDEVPAGKKDEGVKTGTDSKGAAGNPSETGNDLKQGGEDQGQANTDKPVPVATCECVCSKDKLDALEQKLTVLGRNINANNATLQALRDNQSQVSYVALLAKHEFRTAVKRGEYKLKELSSMLAMLREHIKQKQKQH</sequence>
<dbReference type="Pfam" id="PF13855">
    <property type="entry name" value="LRR_8"/>
    <property type="match status" value="1"/>
</dbReference>
<reference evidence="6" key="1">
    <citation type="submission" date="2013-09" db="EMBL/GenBank/DDBJ databases">
        <title>The Genome Sequence of Anopheles maculatus species B.</title>
        <authorList>
            <consortium name="The Broad Institute Genomics Platform"/>
            <person name="Neafsey D.E."/>
            <person name="Besansky N."/>
            <person name="Howell P."/>
            <person name="Walton C."/>
            <person name="Young S.K."/>
            <person name="Zeng Q."/>
            <person name="Gargeya S."/>
            <person name="Fitzgerald M."/>
            <person name="Haas B."/>
            <person name="Abouelleil A."/>
            <person name="Allen A.W."/>
            <person name="Alvarado L."/>
            <person name="Arachchi H.M."/>
            <person name="Berlin A.M."/>
            <person name="Chapman S.B."/>
            <person name="Gainer-Dewar J."/>
            <person name="Goldberg J."/>
            <person name="Griggs A."/>
            <person name="Gujja S."/>
            <person name="Hansen M."/>
            <person name="Howarth C."/>
            <person name="Imamovic A."/>
            <person name="Ireland A."/>
            <person name="Larimer J."/>
            <person name="McCowan C."/>
            <person name="Murphy C."/>
            <person name="Pearson M."/>
            <person name="Poon T.W."/>
            <person name="Priest M."/>
            <person name="Roberts A."/>
            <person name="Saif S."/>
            <person name="Shea T."/>
            <person name="Sisk P."/>
            <person name="Sykes S."/>
            <person name="Wortman J."/>
            <person name="Nusbaum C."/>
            <person name="Birren B."/>
        </authorList>
    </citation>
    <scope>NUCLEOTIDE SEQUENCE [LARGE SCALE GENOMIC DNA]</scope>
    <source>
        <strain evidence="6">maculatus3</strain>
    </source>
</reference>
<reference evidence="5" key="2">
    <citation type="submission" date="2020-05" db="UniProtKB">
        <authorList>
            <consortium name="EnsemblMetazoa"/>
        </authorList>
    </citation>
    <scope>IDENTIFICATION</scope>
    <source>
        <strain evidence="5">maculatus3</strain>
    </source>
</reference>
<dbReference type="SMART" id="SM00369">
    <property type="entry name" value="LRR_TYP"/>
    <property type="match status" value="4"/>
</dbReference>
<dbReference type="InterPro" id="IPR003591">
    <property type="entry name" value="Leu-rich_rpt_typical-subtyp"/>
</dbReference>
<keyword evidence="6" id="KW-1185">Reference proteome</keyword>